<gene>
    <name evidence="2" type="ORF">K503DRAFT_770249</name>
</gene>
<feature type="chain" id="PRO_5008597743" description="CBM1 domain-containing protein" evidence="1">
    <location>
        <begin position="19"/>
        <end position="68"/>
    </location>
</feature>
<organism evidence="2 3">
    <name type="scientific">Rhizopogon vinicolor AM-OR11-026</name>
    <dbReference type="NCBI Taxonomy" id="1314800"/>
    <lineage>
        <taxon>Eukaryota</taxon>
        <taxon>Fungi</taxon>
        <taxon>Dikarya</taxon>
        <taxon>Basidiomycota</taxon>
        <taxon>Agaricomycotina</taxon>
        <taxon>Agaricomycetes</taxon>
        <taxon>Agaricomycetidae</taxon>
        <taxon>Boletales</taxon>
        <taxon>Suillineae</taxon>
        <taxon>Rhizopogonaceae</taxon>
        <taxon>Rhizopogon</taxon>
    </lineage>
</organism>
<dbReference type="Proteomes" id="UP000092154">
    <property type="component" value="Unassembled WGS sequence"/>
</dbReference>
<feature type="signal peptide" evidence="1">
    <location>
        <begin position="1"/>
        <end position="18"/>
    </location>
</feature>
<name>A0A1B7N1F5_9AGAM</name>
<dbReference type="AlphaFoldDB" id="A0A1B7N1F5"/>
<evidence type="ECO:0000256" key="1">
    <source>
        <dbReference type="SAM" id="SignalP"/>
    </source>
</evidence>
<evidence type="ECO:0000313" key="3">
    <source>
        <dbReference type="Proteomes" id="UP000092154"/>
    </source>
</evidence>
<sequence>MKPVQFVCLILLAAVGTAKPLLPSCTVPSCQLQCWQSYEDAWPTCQGSAYPNTFDQAGCWRCCKCDYN</sequence>
<proteinExistence type="predicted"/>
<keyword evidence="3" id="KW-1185">Reference proteome</keyword>
<evidence type="ECO:0008006" key="4">
    <source>
        <dbReference type="Google" id="ProtNLM"/>
    </source>
</evidence>
<reference evidence="2 3" key="1">
    <citation type="submission" date="2016-06" db="EMBL/GenBank/DDBJ databases">
        <title>Comparative genomics of the ectomycorrhizal sister species Rhizopogon vinicolor and Rhizopogon vesiculosus (Basidiomycota: Boletales) reveals a divergence of the mating type B locus.</title>
        <authorList>
            <consortium name="DOE Joint Genome Institute"/>
            <person name="Mujic A.B."/>
            <person name="Kuo A."/>
            <person name="Tritt A."/>
            <person name="Lipzen A."/>
            <person name="Chen C."/>
            <person name="Johnson J."/>
            <person name="Sharma A."/>
            <person name="Barry K."/>
            <person name="Grigoriev I.V."/>
            <person name="Spatafora J.W."/>
        </authorList>
    </citation>
    <scope>NUCLEOTIDE SEQUENCE [LARGE SCALE GENOMIC DNA]</scope>
    <source>
        <strain evidence="2 3">AM-OR11-026</strain>
    </source>
</reference>
<keyword evidence="1" id="KW-0732">Signal</keyword>
<protein>
    <recommendedName>
        <fullName evidence="4">CBM1 domain-containing protein</fullName>
    </recommendedName>
</protein>
<accession>A0A1B7N1F5</accession>
<evidence type="ECO:0000313" key="2">
    <source>
        <dbReference type="EMBL" id="OAX38664.1"/>
    </source>
</evidence>
<dbReference type="EMBL" id="KV448283">
    <property type="protein sequence ID" value="OAX38664.1"/>
    <property type="molecule type" value="Genomic_DNA"/>
</dbReference>
<dbReference type="InParanoid" id="A0A1B7N1F5"/>